<name>A0A9W6GES1_9BACT</name>
<dbReference type="Proteomes" id="UP001144297">
    <property type="component" value="Unassembled WGS sequence"/>
</dbReference>
<dbReference type="AlphaFoldDB" id="A0A9W6GES1"/>
<accession>A0A9W6GES1</accession>
<comment type="caution">
    <text evidence="1">The sequence shown here is derived from an EMBL/GenBank/DDBJ whole genome shotgun (WGS) entry which is preliminary data.</text>
</comment>
<sequence>MKKLIIKWQRLVQNNTTCPRCADTGLEIEKAYIKLKESLKHFNIEVLLEKHELTETEFNKNPLISNLILINDKPLEAWISAETGQSKCCSVCGDEECRTIQFRGNIYEAIPENLIIKASLIAASELIPIDKKSSILTIKNFK</sequence>
<dbReference type="Pfam" id="PF10865">
    <property type="entry name" value="DUF2703"/>
    <property type="match status" value="1"/>
</dbReference>
<gene>
    <name evidence="1" type="ORF">TISLANDTSLP1_02490</name>
</gene>
<keyword evidence="2" id="KW-1185">Reference proteome</keyword>
<protein>
    <recommendedName>
        <fullName evidence="3">DUF2703 domain-containing protein</fullName>
    </recommendedName>
</protein>
<evidence type="ECO:0008006" key="3">
    <source>
        <dbReference type="Google" id="ProtNLM"/>
    </source>
</evidence>
<evidence type="ECO:0000313" key="2">
    <source>
        <dbReference type="Proteomes" id="UP001144297"/>
    </source>
</evidence>
<reference evidence="1" key="1">
    <citation type="submission" date="2022-12" db="EMBL/GenBank/DDBJ databases">
        <title>Reference genome sequencing for broad-spectrum identification of bacterial and archaeal isolates by mass spectrometry.</title>
        <authorList>
            <person name="Sekiguchi Y."/>
            <person name="Tourlousse D.M."/>
        </authorList>
    </citation>
    <scope>NUCLEOTIDE SEQUENCE</scope>
    <source>
        <strain evidence="1">TSL-P1</strain>
    </source>
</reference>
<dbReference type="InterPro" id="IPR021219">
    <property type="entry name" value="DUF2703"/>
</dbReference>
<organism evidence="1 2">
    <name type="scientific">Thermodesulfovibrio yellowstonii</name>
    <dbReference type="NCBI Taxonomy" id="28262"/>
    <lineage>
        <taxon>Bacteria</taxon>
        <taxon>Pseudomonadati</taxon>
        <taxon>Nitrospirota</taxon>
        <taxon>Thermodesulfovibrionia</taxon>
        <taxon>Thermodesulfovibrionales</taxon>
        <taxon>Thermodesulfovibrionaceae</taxon>
        <taxon>Thermodesulfovibrio</taxon>
    </lineage>
</organism>
<evidence type="ECO:0000313" key="1">
    <source>
        <dbReference type="EMBL" id="GLI52556.1"/>
    </source>
</evidence>
<dbReference type="EMBL" id="BSDX01000001">
    <property type="protein sequence ID" value="GLI52556.1"/>
    <property type="molecule type" value="Genomic_DNA"/>
</dbReference>
<proteinExistence type="predicted"/>